<evidence type="ECO:0000256" key="2">
    <source>
        <dbReference type="SAM" id="SignalP"/>
    </source>
</evidence>
<dbReference type="EMBL" id="CM029040">
    <property type="protein sequence ID" value="KAG2635503.1"/>
    <property type="molecule type" value="Genomic_DNA"/>
</dbReference>
<evidence type="ECO:0000256" key="1">
    <source>
        <dbReference type="SAM" id="MobiDB-lite"/>
    </source>
</evidence>
<keyword evidence="4" id="KW-1185">Reference proteome</keyword>
<comment type="caution">
    <text evidence="3">The sequence shown here is derived from an EMBL/GenBank/DDBJ whole genome shotgun (WGS) entry which is preliminary data.</text>
</comment>
<evidence type="ECO:0000313" key="4">
    <source>
        <dbReference type="Proteomes" id="UP000823388"/>
    </source>
</evidence>
<evidence type="ECO:0000313" key="3">
    <source>
        <dbReference type="EMBL" id="KAG2635503.1"/>
    </source>
</evidence>
<name>A0A8T0VSP5_PANVG</name>
<gene>
    <name evidence="3" type="ORF">PVAP13_2NG359700</name>
</gene>
<feature type="compositionally biased region" description="Low complexity" evidence="1">
    <location>
        <begin position="62"/>
        <end position="76"/>
    </location>
</feature>
<dbReference type="AlphaFoldDB" id="A0A8T0VSP5"/>
<feature type="signal peptide" evidence="2">
    <location>
        <begin position="1"/>
        <end position="22"/>
    </location>
</feature>
<accession>A0A8T0VSP5</accession>
<proteinExistence type="predicted"/>
<feature type="chain" id="PRO_5035735548" evidence="2">
    <location>
        <begin position="23"/>
        <end position="93"/>
    </location>
</feature>
<protein>
    <submittedName>
        <fullName evidence="3">Uncharacterized protein</fullName>
    </submittedName>
</protein>
<organism evidence="3 4">
    <name type="scientific">Panicum virgatum</name>
    <name type="common">Blackwell switchgrass</name>
    <dbReference type="NCBI Taxonomy" id="38727"/>
    <lineage>
        <taxon>Eukaryota</taxon>
        <taxon>Viridiplantae</taxon>
        <taxon>Streptophyta</taxon>
        <taxon>Embryophyta</taxon>
        <taxon>Tracheophyta</taxon>
        <taxon>Spermatophyta</taxon>
        <taxon>Magnoliopsida</taxon>
        <taxon>Liliopsida</taxon>
        <taxon>Poales</taxon>
        <taxon>Poaceae</taxon>
        <taxon>PACMAD clade</taxon>
        <taxon>Panicoideae</taxon>
        <taxon>Panicodae</taxon>
        <taxon>Paniceae</taxon>
        <taxon>Panicinae</taxon>
        <taxon>Panicum</taxon>
        <taxon>Panicum sect. Hiantes</taxon>
    </lineage>
</organism>
<reference evidence="3" key="1">
    <citation type="submission" date="2020-05" db="EMBL/GenBank/DDBJ databases">
        <title>WGS assembly of Panicum virgatum.</title>
        <authorList>
            <person name="Lovell J.T."/>
            <person name="Jenkins J."/>
            <person name="Shu S."/>
            <person name="Juenger T.E."/>
            <person name="Schmutz J."/>
        </authorList>
    </citation>
    <scope>NUCLEOTIDE SEQUENCE</scope>
    <source>
        <strain evidence="3">AP13</strain>
    </source>
</reference>
<feature type="region of interest" description="Disordered" evidence="1">
    <location>
        <begin position="62"/>
        <end position="93"/>
    </location>
</feature>
<sequence length="93" mass="9193">MAGLRASCACILIILIVSSGAASTGAEARRLLAETRAAEEEACGVGGCRRLPAAQGRAGLAAATTTKMATTDGRATNPGHSPGIGNKIAGNTR</sequence>
<dbReference type="Proteomes" id="UP000823388">
    <property type="component" value="Chromosome 2N"/>
</dbReference>
<keyword evidence="2" id="KW-0732">Signal</keyword>